<evidence type="ECO:0008006" key="4">
    <source>
        <dbReference type="Google" id="ProtNLM"/>
    </source>
</evidence>
<sequence length="376" mass="39057">MPYFITCGNWVPGGGEHDYPADKGCDSRPSKVTPFFPPAGSTRCMDGCEVSYRDNGDDTTTYSPTGKLCDKKPDCTAGGKNMVWNGMLGVCQPVEPECPEGKVKVGNTCANENPCPDGMALVAGSCKKKDEECPSGMIRSPSGQCIPGDGSCAAGEVRGPDGTCKRDKDNDGEPDPAGPDDKDSFSGGDTCSSPPSCSGSPIMCGQARIQWRIDCNTRRNNNISGGHCSQAGMPTCTGEKCNAMEYAGLLMQWRSACALEKLAAGKAETPGNNSDANGNGVPDVLEGSGDPAPIGDSATDVQGAKKWGIGVSTGLLDTSNMFGGGSCPTPPTFKLMGQTISGADFPYFCQAAAILRGLIQIFAAFVALKILMGWGF</sequence>
<dbReference type="NCBIfam" id="NF041109">
    <property type="entry name" value="VF_TspB_C_term"/>
    <property type="match status" value="1"/>
</dbReference>
<gene>
    <name evidence="2" type="ORF">STNY_R20880</name>
</gene>
<feature type="region of interest" description="Disordered" evidence="1">
    <location>
        <begin position="163"/>
        <end position="199"/>
    </location>
</feature>
<proteinExistence type="predicted"/>
<dbReference type="Proteomes" id="UP000825066">
    <property type="component" value="Chromosome"/>
</dbReference>
<name>A0ABN6GRT9_9GAMM</name>
<accession>A0ABN6GRT9</accession>
<evidence type="ECO:0000313" key="3">
    <source>
        <dbReference type="Proteomes" id="UP000825066"/>
    </source>
</evidence>
<dbReference type="RefSeq" id="WP_130768070.1">
    <property type="nucleotide sequence ID" value="NZ_AP024684.1"/>
</dbReference>
<evidence type="ECO:0000256" key="1">
    <source>
        <dbReference type="SAM" id="MobiDB-lite"/>
    </source>
</evidence>
<reference evidence="2 3" key="1">
    <citation type="submission" date="2021-05" db="EMBL/GenBank/DDBJ databases">
        <title>Complete Genome Sequence of Stenotrophomonas pavanii strain Y.</title>
        <authorList>
            <person name="Dohra H."/>
            <person name="Mohad Din A.R.J."/>
            <person name="Suzuki K."/>
            <person name="Fatma A."/>
            <person name="Honjyo M."/>
            <person name="Nishimura T."/>
            <person name="Moriuch R."/>
            <person name="Masuda K."/>
            <person name="Minoura A."/>
            <person name="Tashiro Y."/>
            <person name="Futamata H."/>
        </authorList>
    </citation>
    <scope>NUCLEOTIDE SEQUENCE [LARGE SCALE GENOMIC DNA]</scope>
    <source>
        <strain evidence="3">Y</strain>
    </source>
</reference>
<feature type="compositionally biased region" description="Low complexity" evidence="1">
    <location>
        <begin position="186"/>
        <end position="199"/>
    </location>
</feature>
<dbReference type="EMBL" id="AP024684">
    <property type="protein sequence ID" value="BCX43889.1"/>
    <property type="molecule type" value="Genomic_DNA"/>
</dbReference>
<evidence type="ECO:0000313" key="2">
    <source>
        <dbReference type="EMBL" id="BCX43889.1"/>
    </source>
</evidence>
<organism evidence="2 3">
    <name type="scientific">Stenotrophomonas pavanii</name>
    <dbReference type="NCBI Taxonomy" id="487698"/>
    <lineage>
        <taxon>Bacteria</taxon>
        <taxon>Pseudomonadati</taxon>
        <taxon>Pseudomonadota</taxon>
        <taxon>Gammaproteobacteria</taxon>
        <taxon>Lysobacterales</taxon>
        <taxon>Lysobacteraceae</taxon>
        <taxon>Stenotrophomonas</taxon>
    </lineage>
</organism>
<keyword evidence="3" id="KW-1185">Reference proteome</keyword>
<protein>
    <recommendedName>
        <fullName evidence="4">Phage coat protein</fullName>
    </recommendedName>
</protein>